<dbReference type="AlphaFoldDB" id="A0A9D4E655"/>
<dbReference type="EMBL" id="JAIWYP010000009">
    <property type="protein sequence ID" value="KAH3772949.1"/>
    <property type="molecule type" value="Genomic_DNA"/>
</dbReference>
<organism evidence="8 9">
    <name type="scientific">Dreissena polymorpha</name>
    <name type="common">Zebra mussel</name>
    <name type="synonym">Mytilus polymorpha</name>
    <dbReference type="NCBI Taxonomy" id="45954"/>
    <lineage>
        <taxon>Eukaryota</taxon>
        <taxon>Metazoa</taxon>
        <taxon>Spiralia</taxon>
        <taxon>Lophotrochozoa</taxon>
        <taxon>Mollusca</taxon>
        <taxon>Bivalvia</taxon>
        <taxon>Autobranchia</taxon>
        <taxon>Heteroconchia</taxon>
        <taxon>Euheterodonta</taxon>
        <taxon>Imparidentia</taxon>
        <taxon>Neoheterodontei</taxon>
        <taxon>Myida</taxon>
        <taxon>Dreissenoidea</taxon>
        <taxon>Dreissenidae</taxon>
        <taxon>Dreissena</taxon>
    </lineage>
</organism>
<dbReference type="PANTHER" id="PTHR12209:SF0">
    <property type="entry name" value="EKC_KEOPS COMPLEX SUBUNIT TP53RK"/>
    <property type="match status" value="1"/>
</dbReference>
<comment type="catalytic activity">
    <reaction evidence="6">
        <text>L-threonyl-[protein] + ATP = O-phospho-L-threonyl-[protein] + ADP + H(+)</text>
        <dbReference type="Rhea" id="RHEA:46608"/>
        <dbReference type="Rhea" id="RHEA-COMP:11060"/>
        <dbReference type="Rhea" id="RHEA-COMP:11605"/>
        <dbReference type="ChEBI" id="CHEBI:15378"/>
        <dbReference type="ChEBI" id="CHEBI:30013"/>
        <dbReference type="ChEBI" id="CHEBI:30616"/>
        <dbReference type="ChEBI" id="CHEBI:61977"/>
        <dbReference type="ChEBI" id="CHEBI:456216"/>
        <dbReference type="EC" id="2.7.11.1"/>
    </reaction>
</comment>
<dbReference type="GO" id="GO:0005524">
    <property type="term" value="F:ATP binding"/>
    <property type="evidence" value="ECO:0007669"/>
    <property type="project" value="UniProtKB-KW"/>
</dbReference>
<dbReference type="Proteomes" id="UP000828390">
    <property type="component" value="Unassembled WGS sequence"/>
</dbReference>
<protein>
    <recommendedName>
        <fullName evidence="1">non-specific serine/threonine protein kinase</fullName>
        <ecNumber evidence="1">2.7.11.1</ecNumber>
    </recommendedName>
</protein>
<reference evidence="8" key="1">
    <citation type="journal article" date="2019" name="bioRxiv">
        <title>The Genome of the Zebra Mussel, Dreissena polymorpha: A Resource for Invasive Species Research.</title>
        <authorList>
            <person name="McCartney M.A."/>
            <person name="Auch B."/>
            <person name="Kono T."/>
            <person name="Mallez S."/>
            <person name="Zhang Y."/>
            <person name="Obille A."/>
            <person name="Becker A."/>
            <person name="Abrahante J.E."/>
            <person name="Garbe J."/>
            <person name="Badalamenti J.P."/>
            <person name="Herman A."/>
            <person name="Mangelson H."/>
            <person name="Liachko I."/>
            <person name="Sullivan S."/>
            <person name="Sone E.D."/>
            <person name="Koren S."/>
            <person name="Silverstein K.A.T."/>
            <person name="Beckman K.B."/>
            <person name="Gohl D.M."/>
        </authorList>
    </citation>
    <scope>NUCLEOTIDE SEQUENCE</scope>
    <source>
        <strain evidence="8">Duluth1</strain>
        <tissue evidence="8">Whole animal</tissue>
    </source>
</reference>
<evidence type="ECO:0000256" key="7">
    <source>
        <dbReference type="ARBA" id="ARBA00048679"/>
    </source>
</evidence>
<dbReference type="GO" id="GO:0005829">
    <property type="term" value="C:cytosol"/>
    <property type="evidence" value="ECO:0007669"/>
    <property type="project" value="TreeGrafter"/>
</dbReference>
<keyword evidence="3" id="KW-0547">Nucleotide-binding</keyword>
<evidence type="ECO:0000256" key="5">
    <source>
        <dbReference type="ARBA" id="ARBA00022840"/>
    </source>
</evidence>
<evidence type="ECO:0000256" key="1">
    <source>
        <dbReference type="ARBA" id="ARBA00012513"/>
    </source>
</evidence>
<accession>A0A9D4E655</accession>
<dbReference type="GO" id="GO:0070525">
    <property type="term" value="P:tRNA threonylcarbamoyladenosine metabolic process"/>
    <property type="evidence" value="ECO:0007669"/>
    <property type="project" value="TreeGrafter"/>
</dbReference>
<proteinExistence type="predicted"/>
<sequence>MAAPVDEQDEREFIKQGAEAKVFRETFYGRPCISKERFSKAYRHASLDKTLTFQRLKSEIRAMNKCRLLGKARPNFLSKARLVIVGSGTTNPGRFALNPVRPPSRFAPRVVSPWVVSP</sequence>
<dbReference type="GO" id="GO:0004674">
    <property type="term" value="F:protein serine/threonine kinase activity"/>
    <property type="evidence" value="ECO:0007669"/>
    <property type="project" value="UniProtKB-EC"/>
</dbReference>
<dbReference type="Gene3D" id="3.30.200.20">
    <property type="entry name" value="Phosphorylase Kinase, domain 1"/>
    <property type="match status" value="1"/>
</dbReference>
<reference evidence="8" key="2">
    <citation type="submission" date="2020-11" db="EMBL/GenBank/DDBJ databases">
        <authorList>
            <person name="McCartney M.A."/>
            <person name="Auch B."/>
            <person name="Kono T."/>
            <person name="Mallez S."/>
            <person name="Becker A."/>
            <person name="Gohl D.M."/>
            <person name="Silverstein K.A.T."/>
            <person name="Koren S."/>
            <person name="Bechman K.B."/>
            <person name="Herman A."/>
            <person name="Abrahante J.E."/>
            <person name="Garbe J."/>
        </authorList>
    </citation>
    <scope>NUCLEOTIDE SEQUENCE</scope>
    <source>
        <strain evidence="8">Duluth1</strain>
        <tissue evidence="8">Whole animal</tissue>
    </source>
</reference>
<evidence type="ECO:0000256" key="4">
    <source>
        <dbReference type="ARBA" id="ARBA00022777"/>
    </source>
</evidence>
<evidence type="ECO:0000256" key="6">
    <source>
        <dbReference type="ARBA" id="ARBA00047899"/>
    </source>
</evidence>
<name>A0A9D4E655_DREPO</name>
<evidence type="ECO:0000313" key="8">
    <source>
        <dbReference type="EMBL" id="KAH3772949.1"/>
    </source>
</evidence>
<dbReference type="GO" id="GO:0005634">
    <property type="term" value="C:nucleus"/>
    <property type="evidence" value="ECO:0007669"/>
    <property type="project" value="TreeGrafter"/>
</dbReference>
<evidence type="ECO:0000313" key="9">
    <source>
        <dbReference type="Proteomes" id="UP000828390"/>
    </source>
</evidence>
<dbReference type="PANTHER" id="PTHR12209">
    <property type="entry name" value="NON-SPECIFIC SERINE/THREONINE PROTEIN KINASE"/>
    <property type="match status" value="1"/>
</dbReference>
<evidence type="ECO:0000256" key="2">
    <source>
        <dbReference type="ARBA" id="ARBA00022679"/>
    </source>
</evidence>
<dbReference type="EC" id="2.7.11.1" evidence="1"/>
<dbReference type="GO" id="GO:0000408">
    <property type="term" value="C:EKC/KEOPS complex"/>
    <property type="evidence" value="ECO:0007669"/>
    <property type="project" value="TreeGrafter"/>
</dbReference>
<evidence type="ECO:0000256" key="3">
    <source>
        <dbReference type="ARBA" id="ARBA00022741"/>
    </source>
</evidence>
<keyword evidence="2" id="KW-0808">Transferase</keyword>
<comment type="catalytic activity">
    <reaction evidence="7">
        <text>L-seryl-[protein] + ATP = O-phospho-L-seryl-[protein] + ADP + H(+)</text>
        <dbReference type="Rhea" id="RHEA:17989"/>
        <dbReference type="Rhea" id="RHEA-COMP:9863"/>
        <dbReference type="Rhea" id="RHEA-COMP:11604"/>
        <dbReference type="ChEBI" id="CHEBI:15378"/>
        <dbReference type="ChEBI" id="CHEBI:29999"/>
        <dbReference type="ChEBI" id="CHEBI:30616"/>
        <dbReference type="ChEBI" id="CHEBI:83421"/>
        <dbReference type="ChEBI" id="CHEBI:456216"/>
        <dbReference type="EC" id="2.7.11.1"/>
    </reaction>
</comment>
<gene>
    <name evidence="8" type="ORF">DPMN_174296</name>
</gene>
<comment type="caution">
    <text evidence="8">The sequence shown here is derived from an EMBL/GenBank/DDBJ whole genome shotgun (WGS) entry which is preliminary data.</text>
</comment>
<keyword evidence="5" id="KW-0067">ATP-binding</keyword>
<keyword evidence="9" id="KW-1185">Reference proteome</keyword>
<keyword evidence="4" id="KW-0418">Kinase</keyword>